<reference evidence="1 2" key="1">
    <citation type="journal article" date="2016" name="Nat. Commun.">
        <title>Thousands of microbial genomes shed light on interconnected biogeochemical processes in an aquifer system.</title>
        <authorList>
            <person name="Anantharaman K."/>
            <person name="Brown C.T."/>
            <person name="Hug L.A."/>
            <person name="Sharon I."/>
            <person name="Castelle C.J."/>
            <person name="Probst A.J."/>
            <person name="Thomas B.C."/>
            <person name="Singh A."/>
            <person name="Wilkins M.J."/>
            <person name="Karaoz U."/>
            <person name="Brodie E.L."/>
            <person name="Williams K.H."/>
            <person name="Hubbard S.S."/>
            <person name="Banfield J.F."/>
        </authorList>
    </citation>
    <scope>NUCLEOTIDE SEQUENCE [LARGE SCALE GENOMIC DNA]</scope>
</reference>
<evidence type="ECO:0000313" key="2">
    <source>
        <dbReference type="Proteomes" id="UP000177501"/>
    </source>
</evidence>
<protein>
    <submittedName>
        <fullName evidence="1">Uncharacterized protein</fullName>
    </submittedName>
</protein>
<name>A0A1F8AYS2_9BACT</name>
<evidence type="ECO:0000313" key="1">
    <source>
        <dbReference type="EMBL" id="OGM56913.1"/>
    </source>
</evidence>
<comment type="caution">
    <text evidence="1">The sequence shown here is derived from an EMBL/GenBank/DDBJ whole genome shotgun (WGS) entry which is preliminary data.</text>
</comment>
<dbReference type="Proteomes" id="UP000177501">
    <property type="component" value="Unassembled WGS sequence"/>
</dbReference>
<dbReference type="AlphaFoldDB" id="A0A1F8AYS2"/>
<dbReference type="EMBL" id="MGHA01000071">
    <property type="protein sequence ID" value="OGM56913.1"/>
    <property type="molecule type" value="Genomic_DNA"/>
</dbReference>
<accession>A0A1F8AYS2</accession>
<gene>
    <name evidence="1" type="ORF">A2955_03110</name>
</gene>
<dbReference type="STRING" id="1802514.A2955_03110"/>
<sequence>MPEPTTLGELLIQYVVNQMLIDFGSKVHSEYKSIAPKSSIPENFELVLESQSAYLPKNLYGDKPVENKVIYFTHDPWDKMAELILGRKLPKRGMATYFIKYCQAISLIKNLKGQLDEINSWKDNFEAENEEIQSLIQYFLDQYEIEKIDDLPSKLEALGFPKGPVMVIEMKVRLLQERLNSRGEESKDILSNIETMNNLVYMACGIPASFEEFSKKRPLLTMLNKKAVLLELLRALTKTANYDDLMKVRHIAEEHFSNPLNRKRFLLLTSHRRV</sequence>
<proteinExistence type="predicted"/>
<organism evidence="1 2">
    <name type="scientific">Candidatus Woesebacteria bacterium RIFCSPLOWO2_01_FULL_37_19</name>
    <dbReference type="NCBI Taxonomy" id="1802514"/>
    <lineage>
        <taxon>Bacteria</taxon>
        <taxon>Candidatus Woeseibacteriota</taxon>
    </lineage>
</organism>